<sequence length="392" mass="44784">MDIPFTAKSIKEHIRPARGEAPIVCGFIGHPNKKVIFHPTRTSLGFDISMGGVRHKETIGSSPNMPLPVFDKLFREKMLEIETGQVLRGQNLTLNELIDNHVLPEMKGRNRDIKGFKRRLKRIRNAFGKRKASSLTHYELNLFLNKLADECKGSTVNRYHSVLSRIFSTAIRLNICRDNPCKNILRRPEPPARQRVLSDAEIHHFIEKALRLDSFQSLSLLVALFAGWRIGNVISITRDMIDAEFTVITFPETKNGNSYSVQLNGPTRQMMQKCAERSWNQFLFPSAIKDGHHIAYPRETYQIIRAYVAEKTGIDKHWTIHDLRRTHSSRQLKLTGDIRLVQQTLFHSSTAVTERYCYHEDTRLAEASEATVQSLLGDHSKSFLQQGDSNAA</sequence>
<comment type="caution">
    <text evidence="8">The sequence shown here is derived from an EMBL/GenBank/DDBJ whole genome shotgun (WGS) entry which is preliminary data.</text>
</comment>
<dbReference type="InterPro" id="IPR011010">
    <property type="entry name" value="DNA_brk_join_enz"/>
</dbReference>
<dbReference type="Proteomes" id="UP001449225">
    <property type="component" value="Unassembled WGS sequence"/>
</dbReference>
<keyword evidence="9" id="KW-1185">Reference proteome</keyword>
<dbReference type="InterPro" id="IPR050808">
    <property type="entry name" value="Phage_Integrase"/>
</dbReference>
<accession>A0ABU9TS73</accession>
<dbReference type="Gene3D" id="1.10.443.10">
    <property type="entry name" value="Intergrase catalytic core"/>
    <property type="match status" value="1"/>
</dbReference>
<dbReference type="EMBL" id="JBBMRA010000007">
    <property type="protein sequence ID" value="MEM5536565.1"/>
    <property type="molecule type" value="Genomic_DNA"/>
</dbReference>
<evidence type="ECO:0000313" key="9">
    <source>
        <dbReference type="Proteomes" id="UP001449225"/>
    </source>
</evidence>
<evidence type="ECO:0000256" key="3">
    <source>
        <dbReference type="ARBA" id="ARBA00023125"/>
    </source>
</evidence>
<protein>
    <submittedName>
        <fullName evidence="8">Tyrosine-type recombinase/integrase</fullName>
    </submittedName>
</protein>
<dbReference type="RefSeq" id="WP_342854367.1">
    <property type="nucleotide sequence ID" value="NZ_JBBMRA010000007.1"/>
</dbReference>
<dbReference type="PANTHER" id="PTHR30629">
    <property type="entry name" value="PROPHAGE INTEGRASE"/>
    <property type="match status" value="1"/>
</dbReference>
<dbReference type="PANTHER" id="PTHR30629:SF2">
    <property type="entry name" value="PROPHAGE INTEGRASE INTS-RELATED"/>
    <property type="match status" value="1"/>
</dbReference>
<evidence type="ECO:0000256" key="5">
    <source>
        <dbReference type="PROSITE-ProRule" id="PRU01248"/>
    </source>
</evidence>
<evidence type="ECO:0000256" key="4">
    <source>
        <dbReference type="ARBA" id="ARBA00023172"/>
    </source>
</evidence>
<keyword evidence="3 5" id="KW-0238">DNA-binding</keyword>
<evidence type="ECO:0000313" key="8">
    <source>
        <dbReference type="EMBL" id="MEM5536565.1"/>
    </source>
</evidence>
<dbReference type="Pfam" id="PF00589">
    <property type="entry name" value="Phage_integrase"/>
    <property type="match status" value="1"/>
</dbReference>
<dbReference type="SUPFAM" id="SSF56349">
    <property type="entry name" value="DNA breaking-rejoining enzymes"/>
    <property type="match status" value="1"/>
</dbReference>
<feature type="domain" description="Tyr recombinase" evidence="6">
    <location>
        <begin position="192"/>
        <end position="369"/>
    </location>
</feature>
<organism evidence="8 9">
    <name type="scientific">Neptuniibacter pectenicola</name>
    <dbReference type="NCBI Taxonomy" id="1806669"/>
    <lineage>
        <taxon>Bacteria</taxon>
        <taxon>Pseudomonadati</taxon>
        <taxon>Pseudomonadota</taxon>
        <taxon>Gammaproteobacteria</taxon>
        <taxon>Oceanospirillales</taxon>
        <taxon>Oceanospirillaceae</taxon>
        <taxon>Neptuniibacter</taxon>
    </lineage>
</organism>
<comment type="similarity">
    <text evidence="1">Belongs to the 'phage' integrase family.</text>
</comment>
<gene>
    <name evidence="8" type="ORF">WNY58_09195</name>
</gene>
<evidence type="ECO:0000256" key="1">
    <source>
        <dbReference type="ARBA" id="ARBA00008857"/>
    </source>
</evidence>
<dbReference type="InterPro" id="IPR002104">
    <property type="entry name" value="Integrase_catalytic"/>
</dbReference>
<dbReference type="InterPro" id="IPR010998">
    <property type="entry name" value="Integrase_recombinase_N"/>
</dbReference>
<evidence type="ECO:0000259" key="7">
    <source>
        <dbReference type="PROSITE" id="PS51900"/>
    </source>
</evidence>
<dbReference type="PROSITE" id="PS51898">
    <property type="entry name" value="TYR_RECOMBINASE"/>
    <property type="match status" value="1"/>
</dbReference>
<dbReference type="InterPro" id="IPR044068">
    <property type="entry name" value="CB"/>
</dbReference>
<keyword evidence="4" id="KW-0233">DNA recombination</keyword>
<dbReference type="InterPro" id="IPR013762">
    <property type="entry name" value="Integrase-like_cat_sf"/>
</dbReference>
<evidence type="ECO:0000256" key="2">
    <source>
        <dbReference type="ARBA" id="ARBA00022908"/>
    </source>
</evidence>
<evidence type="ECO:0000259" key="6">
    <source>
        <dbReference type="PROSITE" id="PS51898"/>
    </source>
</evidence>
<keyword evidence="2" id="KW-0229">DNA integration</keyword>
<feature type="domain" description="Core-binding (CB)" evidence="7">
    <location>
        <begin position="92"/>
        <end position="171"/>
    </location>
</feature>
<dbReference type="Gene3D" id="1.10.150.130">
    <property type="match status" value="1"/>
</dbReference>
<proteinExistence type="inferred from homology"/>
<dbReference type="PROSITE" id="PS51900">
    <property type="entry name" value="CB"/>
    <property type="match status" value="1"/>
</dbReference>
<name>A0ABU9TS73_9GAMM</name>
<reference evidence="8 9" key="1">
    <citation type="submission" date="2024-03" db="EMBL/GenBank/DDBJ databases">
        <title>Community enrichment and isolation of bacterial strains for fucoidan degradation.</title>
        <authorList>
            <person name="Sichert A."/>
        </authorList>
    </citation>
    <scope>NUCLEOTIDE SEQUENCE [LARGE SCALE GENOMIC DNA]</scope>
    <source>
        <strain evidence="8 9">AS76</strain>
    </source>
</reference>